<keyword evidence="2" id="KW-1185">Reference proteome</keyword>
<comment type="caution">
    <text evidence="1">The sequence shown here is derived from an EMBL/GenBank/DDBJ whole genome shotgun (WGS) entry which is preliminary data.</text>
</comment>
<dbReference type="AlphaFoldDB" id="A0A392VPJ7"/>
<accession>A0A392VPJ7</accession>
<evidence type="ECO:0000313" key="1">
    <source>
        <dbReference type="EMBL" id="MCI90276.1"/>
    </source>
</evidence>
<dbReference type="Proteomes" id="UP000265520">
    <property type="component" value="Unassembled WGS sequence"/>
</dbReference>
<dbReference type="EMBL" id="LXQA011240098">
    <property type="protein sequence ID" value="MCI90276.1"/>
    <property type="molecule type" value="Genomic_DNA"/>
</dbReference>
<protein>
    <submittedName>
        <fullName evidence="1">Uncharacterized protein</fullName>
    </submittedName>
</protein>
<proteinExistence type="predicted"/>
<organism evidence="1 2">
    <name type="scientific">Trifolium medium</name>
    <dbReference type="NCBI Taxonomy" id="97028"/>
    <lineage>
        <taxon>Eukaryota</taxon>
        <taxon>Viridiplantae</taxon>
        <taxon>Streptophyta</taxon>
        <taxon>Embryophyta</taxon>
        <taxon>Tracheophyta</taxon>
        <taxon>Spermatophyta</taxon>
        <taxon>Magnoliopsida</taxon>
        <taxon>eudicotyledons</taxon>
        <taxon>Gunneridae</taxon>
        <taxon>Pentapetalae</taxon>
        <taxon>rosids</taxon>
        <taxon>fabids</taxon>
        <taxon>Fabales</taxon>
        <taxon>Fabaceae</taxon>
        <taxon>Papilionoideae</taxon>
        <taxon>50 kb inversion clade</taxon>
        <taxon>NPAAA clade</taxon>
        <taxon>Hologalegina</taxon>
        <taxon>IRL clade</taxon>
        <taxon>Trifolieae</taxon>
        <taxon>Trifolium</taxon>
    </lineage>
</organism>
<feature type="non-terminal residue" evidence="1">
    <location>
        <position position="24"/>
    </location>
</feature>
<reference evidence="1 2" key="1">
    <citation type="journal article" date="2018" name="Front. Plant Sci.">
        <title>Red Clover (Trifolium pratense) and Zigzag Clover (T. medium) - A Picture of Genomic Similarities and Differences.</title>
        <authorList>
            <person name="Dluhosova J."/>
            <person name="Istvanek J."/>
            <person name="Nedelnik J."/>
            <person name="Repkova J."/>
        </authorList>
    </citation>
    <scope>NUCLEOTIDE SEQUENCE [LARGE SCALE GENOMIC DNA]</scope>
    <source>
        <strain evidence="2">cv. 10/8</strain>
        <tissue evidence="1">Leaf</tissue>
    </source>
</reference>
<name>A0A392VPJ7_9FABA</name>
<evidence type="ECO:0000313" key="2">
    <source>
        <dbReference type="Proteomes" id="UP000265520"/>
    </source>
</evidence>
<sequence length="24" mass="2578">MTPGDQLSNVIMNLALEGAFSLQQ</sequence>